<dbReference type="InterPro" id="IPR057162">
    <property type="entry name" value="DUF7840"/>
</dbReference>
<evidence type="ECO:0000259" key="2">
    <source>
        <dbReference type="Pfam" id="PF13387"/>
    </source>
</evidence>
<evidence type="ECO:0000259" key="3">
    <source>
        <dbReference type="Pfam" id="PF25222"/>
    </source>
</evidence>
<protein>
    <submittedName>
        <fullName evidence="5">Uncharacterized protein</fullName>
    </submittedName>
</protein>
<proteinExistence type="predicted"/>
<dbReference type="AlphaFoldDB" id="A0A485M788"/>
<dbReference type="InterPro" id="IPR057165">
    <property type="entry name" value="DUF7843"/>
</dbReference>
<dbReference type="Pfam" id="PF25222">
    <property type="entry name" value="DUF7840"/>
    <property type="match status" value="1"/>
</dbReference>
<accession>A0A485M788</accession>
<feature type="domain" description="DUF7843" evidence="4">
    <location>
        <begin position="41"/>
        <end position="116"/>
    </location>
</feature>
<feature type="domain" description="Lnb N-terminal periplasmic" evidence="2">
    <location>
        <begin position="133"/>
        <end position="300"/>
    </location>
</feature>
<dbReference type="InterPro" id="IPR025178">
    <property type="entry name" value="Lnb_N"/>
</dbReference>
<evidence type="ECO:0000256" key="1">
    <source>
        <dbReference type="SAM" id="MobiDB-lite"/>
    </source>
</evidence>
<feature type="region of interest" description="Disordered" evidence="1">
    <location>
        <begin position="396"/>
        <end position="416"/>
    </location>
</feature>
<gene>
    <name evidence="5" type="ORF">SCFA_90039</name>
</gene>
<feature type="domain" description="DUF7840" evidence="3">
    <location>
        <begin position="408"/>
        <end position="632"/>
    </location>
</feature>
<organism evidence="5">
    <name type="scientific">anaerobic digester metagenome</name>
    <dbReference type="NCBI Taxonomy" id="1263854"/>
    <lineage>
        <taxon>unclassified sequences</taxon>
        <taxon>metagenomes</taxon>
        <taxon>ecological metagenomes</taxon>
    </lineage>
</organism>
<dbReference type="Pfam" id="PF25225">
    <property type="entry name" value="DUF7843"/>
    <property type="match status" value="1"/>
</dbReference>
<sequence>MIPFRIPLFLLVALWCVLSTAPSHAQDSSYCEEILASAAEQKLHEDRYWHILMHYQDGLFGVESLIDDPKFFLSPQGKTDPQAEIQATIRAFFEPHGDENDSAVCRFPARFEWISKRLNIDPDRIPFPACRSFENFMETARPSSVTLVFPMSHLNSPASMFGHTLLTVETADRTSLLAYSISYSAVTNETFGPFFAFKGVFGLYPGYFAVLPYYNKLEQYSDVDHRDIWEYRLNLTAPEIRRMLLHVRELESIASNYYFFQENCSYLLYFLLEAARPSLELSDRFHWWLIPLDSIRMIEEQGLITGASYRPSRTTKIGFLASNLNEPGKTAALAMADGMSYEDALMLGGLSDQEKKTACELAGEYLQYLYSKRRVSEETYQERFLSILTARSRLGTGPGADPGGITPPVQPDRGHRSNRLAIGAGVRGDDAFAELRIRPAYHHLMDLDDGYVEGAQLIFADIALRYYPEDRRLLLESLDVIDIVSLSPRDRFFSPVSWKLDTGLIRVNRDDDESHLIYQINPGGGMAFGSMKTGLFYGMLETGLNLGGALEKRYAAGAGGSAGIVRVVGGPWKIHAYLRDIYYGLGDSYNLFEAVLQQSFAISPDQSIQADISRRRTGDFAQTEFRILWNLFF</sequence>
<name>A0A485M788_9ZZZZ</name>
<dbReference type="EMBL" id="CAADRM010000158">
    <property type="protein sequence ID" value="VFU18835.1"/>
    <property type="molecule type" value="Genomic_DNA"/>
</dbReference>
<dbReference type="Pfam" id="PF13387">
    <property type="entry name" value="Lnb_N"/>
    <property type="match status" value="1"/>
</dbReference>
<reference evidence="5" key="1">
    <citation type="submission" date="2019-03" db="EMBL/GenBank/DDBJ databases">
        <authorList>
            <person name="Hao L."/>
        </authorList>
    </citation>
    <scope>NUCLEOTIDE SEQUENCE</scope>
</reference>
<evidence type="ECO:0000259" key="4">
    <source>
        <dbReference type="Pfam" id="PF25225"/>
    </source>
</evidence>
<evidence type="ECO:0000313" key="5">
    <source>
        <dbReference type="EMBL" id="VFU18835.1"/>
    </source>
</evidence>